<evidence type="ECO:0000256" key="1">
    <source>
        <dbReference type="SAM" id="MobiDB-lite"/>
    </source>
</evidence>
<feature type="compositionally biased region" description="Basic residues" evidence="1">
    <location>
        <begin position="600"/>
        <end position="614"/>
    </location>
</feature>
<feature type="compositionally biased region" description="Low complexity" evidence="1">
    <location>
        <begin position="564"/>
        <end position="578"/>
    </location>
</feature>
<feature type="transmembrane region" description="Helical" evidence="2">
    <location>
        <begin position="66"/>
        <end position="86"/>
    </location>
</feature>
<feature type="region of interest" description="Disordered" evidence="1">
    <location>
        <begin position="206"/>
        <end position="234"/>
    </location>
</feature>
<name>A0A9P1MD87_9PEZI</name>
<organism evidence="3 4">
    <name type="scientific">Parascedosporium putredinis</name>
    <dbReference type="NCBI Taxonomy" id="1442378"/>
    <lineage>
        <taxon>Eukaryota</taxon>
        <taxon>Fungi</taxon>
        <taxon>Dikarya</taxon>
        <taxon>Ascomycota</taxon>
        <taxon>Pezizomycotina</taxon>
        <taxon>Sordariomycetes</taxon>
        <taxon>Hypocreomycetidae</taxon>
        <taxon>Microascales</taxon>
        <taxon>Microascaceae</taxon>
        <taxon>Parascedosporium</taxon>
    </lineage>
</organism>
<feature type="compositionally biased region" description="Basic and acidic residues" evidence="1">
    <location>
        <begin position="206"/>
        <end position="217"/>
    </location>
</feature>
<evidence type="ECO:0000313" key="4">
    <source>
        <dbReference type="Proteomes" id="UP000838763"/>
    </source>
</evidence>
<feature type="region of interest" description="Disordered" evidence="1">
    <location>
        <begin position="421"/>
        <end position="635"/>
    </location>
</feature>
<gene>
    <name evidence="3" type="ORF">PPNO1_LOCUS8742</name>
</gene>
<feature type="compositionally biased region" description="Low complexity" evidence="1">
    <location>
        <begin position="335"/>
        <end position="372"/>
    </location>
</feature>
<feature type="transmembrane region" description="Helical" evidence="2">
    <location>
        <begin position="176"/>
        <end position="196"/>
    </location>
</feature>
<keyword evidence="2" id="KW-0472">Membrane</keyword>
<dbReference type="CDD" id="cd08760">
    <property type="entry name" value="Cyt_b561_FRRS1_like"/>
    <property type="match status" value="1"/>
</dbReference>
<keyword evidence="2" id="KW-1133">Transmembrane helix</keyword>
<feature type="compositionally biased region" description="Basic and acidic residues" evidence="1">
    <location>
        <begin position="581"/>
        <end position="599"/>
    </location>
</feature>
<feature type="transmembrane region" description="Helical" evidence="2">
    <location>
        <begin position="137"/>
        <end position="156"/>
    </location>
</feature>
<evidence type="ECO:0000256" key="2">
    <source>
        <dbReference type="SAM" id="Phobius"/>
    </source>
</evidence>
<feature type="region of interest" description="Disordered" evidence="1">
    <location>
        <begin position="684"/>
        <end position="727"/>
    </location>
</feature>
<feature type="region of interest" description="Disordered" evidence="1">
    <location>
        <begin position="310"/>
        <end position="405"/>
    </location>
</feature>
<dbReference type="AlphaFoldDB" id="A0A9P1MD87"/>
<protein>
    <recommendedName>
        <fullName evidence="5">Cytochrome b561 domain-containing protein</fullName>
    </recommendedName>
</protein>
<evidence type="ECO:0000313" key="3">
    <source>
        <dbReference type="EMBL" id="CAI4219174.1"/>
    </source>
</evidence>
<accession>A0A9P1MD87</accession>
<dbReference type="Proteomes" id="UP000838763">
    <property type="component" value="Unassembled WGS sequence"/>
</dbReference>
<dbReference type="OrthoDB" id="19261at2759"/>
<proteinExistence type="predicted"/>
<feature type="compositionally biased region" description="Low complexity" evidence="1">
    <location>
        <begin position="490"/>
        <end position="504"/>
    </location>
</feature>
<reference evidence="3" key="1">
    <citation type="submission" date="2022-11" db="EMBL/GenBank/DDBJ databases">
        <authorList>
            <person name="Scott C."/>
            <person name="Bruce N."/>
        </authorList>
    </citation>
    <scope>NUCLEOTIDE SEQUENCE</scope>
</reference>
<evidence type="ECO:0008006" key="5">
    <source>
        <dbReference type="Google" id="ProtNLM"/>
    </source>
</evidence>
<feature type="compositionally biased region" description="Basic and acidic residues" evidence="1">
    <location>
        <begin position="427"/>
        <end position="442"/>
    </location>
</feature>
<feature type="transmembrane region" description="Helical" evidence="2">
    <location>
        <begin position="106"/>
        <end position="125"/>
    </location>
</feature>
<dbReference type="EMBL" id="CALLCH030000019">
    <property type="protein sequence ID" value="CAI4219174.1"/>
    <property type="molecule type" value="Genomic_DNA"/>
</dbReference>
<sequence length="727" mass="79036">MAPTPDDFSTPGMATYDSDTLKVGDGTWDFTKDTFLLPPLVGVNFDTMRLNGMGNRFASLTQYHTIIMAHAILAALVFLLVIPLSVMTVRFYDRRQGYARSHHARLNVFGGILLLVVFILGNFAVGRKRSLTNPHHGIGVAIFLLYILQMVGGRLGDCAARDRADPLGLTLYGSPLYLFILYAVWMALLVLIYFILEFRRQGRRDAHHGGGRSDAHSHAAGSEYPATNSGYTEKPEKRKWMAPLLAGAGLLAFIRSRVDHHNASSHPGTSYFSDEKSHYEEKKKGGGLFTKLAAAGAAFGAFKMISGMGKKGTRGHEDEYSAVSTDTPSRRFPPRRGGPAPSGTPTMAAHAMSAASGPPGPAGSARPYAPRPAHSRNYSRGSFDDDSYESPSRRPQDGKGGGAAKGILAGLGMGWLASRFGKKKKAPRDDESFYKDEEDRRSGLHGPRYTGDGFPSPTRNSHAGGSRRHSRQPSRLGSRPPPSHLLSDESSIAMARPSRPAPASGIWLCATPMPGHGGSHRDVTDPIRMPAMPPDPLDSRSSLDRAPGNKLQRRDSSRRRRAGAEAAAAAAASASVLAAEEEQRRHHERGAETRIPRRDSRGRRQLKREQRRRRGDSASKAPESGTGMTADADSALSPRTRLLRGYATAQRLGLLLGCCWTFGNYTAALRPAGLEHGERQSRYLSEAMSPSPGDRPGGSAAENRRRRRQQRQTSLSTRPVAGNDMFD</sequence>
<keyword evidence="2" id="KW-0812">Transmembrane</keyword>
<keyword evidence="4" id="KW-1185">Reference proteome</keyword>
<comment type="caution">
    <text evidence="3">The sequence shown here is derived from an EMBL/GenBank/DDBJ whole genome shotgun (WGS) entry which is preliminary data.</text>
</comment>
<dbReference type="Gene3D" id="1.20.120.1770">
    <property type="match status" value="1"/>
</dbReference>